<reference evidence="2" key="1">
    <citation type="journal article" date="2023" name="Genome Biol. Evol.">
        <title>Long-read-based Genome Assembly of Drosophila gunungcola Reveals Fewer Chemosensory Genes in Flower-breeding Species.</title>
        <authorList>
            <person name="Negi A."/>
            <person name="Liao B.Y."/>
            <person name="Yeh S.D."/>
        </authorList>
    </citation>
    <scope>NUCLEOTIDE SEQUENCE</scope>
    <source>
        <strain evidence="2">Sukarami</strain>
    </source>
</reference>
<evidence type="ECO:0000256" key="1">
    <source>
        <dbReference type="SAM" id="MobiDB-lite"/>
    </source>
</evidence>
<evidence type="ECO:0000313" key="2">
    <source>
        <dbReference type="EMBL" id="KAI8044089.1"/>
    </source>
</evidence>
<feature type="region of interest" description="Disordered" evidence="1">
    <location>
        <begin position="294"/>
        <end position="325"/>
    </location>
</feature>
<feature type="compositionally biased region" description="Polar residues" evidence="1">
    <location>
        <begin position="224"/>
        <end position="237"/>
    </location>
</feature>
<sequence length="392" mass="41578">MAQTVKFLAKFNPHSINEIRYQRFSNIYEQVQPAPSTQPKEDATATPFQRSAPIYWTLQSRRSQPRPQPTGNVTCRDDLYATPIRRADRLPRPAAAAASAAEGSRSNISPIVPRNRAGAFLTSTPTRGGEGDAETSQVPPMKQPSRNWSDDAPERLNTCADRIGQSKTTLMDFKKLLLAKSAKASPVQRKVSAVELLKKTTQAAPSPVPAHAPAPKTSVAGQKAPSTGSKPTINSSLKLLDLSGSPKTFANRRMLRQGQFGSPSKTFAPKMRGPVNVVAAAAAPSRTDIMSTTIPEANSEEDQSNTSGGSRASSEAGETTTPSSFDLKRNFFLQTEENNFMRGELKPSFARANGAAGGVGGVGGAGGAGAEGNKYVAAPVANPQLPSFETAL</sequence>
<protein>
    <recommendedName>
        <fullName evidence="4">WASP family protein member</fullName>
    </recommendedName>
</protein>
<feature type="region of interest" description="Disordered" evidence="1">
    <location>
        <begin position="84"/>
        <end position="152"/>
    </location>
</feature>
<dbReference type="Proteomes" id="UP001059596">
    <property type="component" value="Chromosome 3R"/>
</dbReference>
<proteinExistence type="predicted"/>
<organism evidence="2 3">
    <name type="scientific">Drosophila gunungcola</name>
    <name type="common">fruit fly</name>
    <dbReference type="NCBI Taxonomy" id="103775"/>
    <lineage>
        <taxon>Eukaryota</taxon>
        <taxon>Metazoa</taxon>
        <taxon>Ecdysozoa</taxon>
        <taxon>Arthropoda</taxon>
        <taxon>Hexapoda</taxon>
        <taxon>Insecta</taxon>
        <taxon>Pterygota</taxon>
        <taxon>Neoptera</taxon>
        <taxon>Endopterygota</taxon>
        <taxon>Diptera</taxon>
        <taxon>Brachycera</taxon>
        <taxon>Muscomorpha</taxon>
        <taxon>Ephydroidea</taxon>
        <taxon>Drosophilidae</taxon>
        <taxon>Drosophila</taxon>
        <taxon>Sophophora</taxon>
    </lineage>
</organism>
<feature type="compositionally biased region" description="Low complexity" evidence="1">
    <location>
        <begin position="307"/>
        <end position="318"/>
    </location>
</feature>
<feature type="region of interest" description="Disordered" evidence="1">
    <location>
        <begin position="201"/>
        <end position="237"/>
    </location>
</feature>
<dbReference type="AlphaFoldDB" id="A0A9Q0BUB4"/>
<gene>
    <name evidence="2" type="ORF">M5D96_000239</name>
</gene>
<name>A0A9Q0BUB4_9MUSC</name>
<evidence type="ECO:0000313" key="3">
    <source>
        <dbReference type="Proteomes" id="UP001059596"/>
    </source>
</evidence>
<accession>A0A9Q0BUB4</accession>
<keyword evidence="3" id="KW-1185">Reference proteome</keyword>
<dbReference type="EMBL" id="JAMKOV010000001">
    <property type="protein sequence ID" value="KAI8044089.1"/>
    <property type="molecule type" value="Genomic_DNA"/>
</dbReference>
<comment type="caution">
    <text evidence="2">The sequence shown here is derived from an EMBL/GenBank/DDBJ whole genome shotgun (WGS) entry which is preliminary data.</text>
</comment>
<evidence type="ECO:0008006" key="4">
    <source>
        <dbReference type="Google" id="ProtNLM"/>
    </source>
</evidence>
<feature type="compositionally biased region" description="Low complexity" evidence="1">
    <location>
        <begin position="92"/>
        <end position="106"/>
    </location>
</feature>